<dbReference type="OrthoDB" id="6142583at2759"/>
<feature type="transmembrane region" description="Helical" evidence="8">
    <location>
        <begin position="222"/>
        <end position="245"/>
    </location>
</feature>
<organism evidence="10 12">
    <name type="scientific">Crassostrea virginica</name>
    <name type="common">Eastern oyster</name>
    <dbReference type="NCBI Taxonomy" id="6565"/>
    <lineage>
        <taxon>Eukaryota</taxon>
        <taxon>Metazoa</taxon>
        <taxon>Spiralia</taxon>
        <taxon>Lophotrochozoa</taxon>
        <taxon>Mollusca</taxon>
        <taxon>Bivalvia</taxon>
        <taxon>Autobranchia</taxon>
        <taxon>Pteriomorphia</taxon>
        <taxon>Ostreida</taxon>
        <taxon>Ostreoidea</taxon>
        <taxon>Ostreidae</taxon>
        <taxon>Crassostrea</taxon>
    </lineage>
</organism>
<dbReference type="PROSITE" id="PS50262">
    <property type="entry name" value="G_PROTEIN_RECEP_F1_2"/>
    <property type="match status" value="1"/>
</dbReference>
<proteinExistence type="predicted"/>
<keyword evidence="7" id="KW-0807">Transducer</keyword>
<evidence type="ECO:0000256" key="8">
    <source>
        <dbReference type="SAM" id="Phobius"/>
    </source>
</evidence>
<dbReference type="Proteomes" id="UP000694844">
    <property type="component" value="Chromosome 4"/>
</dbReference>
<keyword evidence="2 8" id="KW-0812">Transmembrane</keyword>
<dbReference type="GeneID" id="111130288"/>
<dbReference type="PANTHER" id="PTHR45695:SF15">
    <property type="entry name" value="OPSIN RH2"/>
    <property type="match status" value="1"/>
</dbReference>
<accession>A0A8B8E0T5</accession>
<protein>
    <submittedName>
        <fullName evidence="11 12">Atypical chemokine receptor 4-like</fullName>
    </submittedName>
</protein>
<dbReference type="GO" id="GO:0005886">
    <property type="term" value="C:plasma membrane"/>
    <property type="evidence" value="ECO:0007669"/>
    <property type="project" value="TreeGrafter"/>
</dbReference>
<feature type="transmembrane region" description="Helical" evidence="8">
    <location>
        <begin position="51"/>
        <end position="77"/>
    </location>
</feature>
<gene>
    <name evidence="11 12" type="primary">LOC111130288</name>
</gene>
<evidence type="ECO:0000256" key="5">
    <source>
        <dbReference type="ARBA" id="ARBA00023136"/>
    </source>
</evidence>
<evidence type="ECO:0000259" key="9">
    <source>
        <dbReference type="PROSITE" id="PS50262"/>
    </source>
</evidence>
<dbReference type="SUPFAM" id="SSF81321">
    <property type="entry name" value="Family A G protein-coupled receptor-like"/>
    <property type="match status" value="1"/>
</dbReference>
<dbReference type="RefSeq" id="XP_022332845.1">
    <property type="nucleotide sequence ID" value="XM_022477137.1"/>
</dbReference>
<evidence type="ECO:0000256" key="6">
    <source>
        <dbReference type="ARBA" id="ARBA00023170"/>
    </source>
</evidence>
<dbReference type="KEGG" id="cvn:111130288"/>
<evidence type="ECO:0000313" key="11">
    <source>
        <dbReference type="RefSeq" id="XP_022332845.1"/>
    </source>
</evidence>
<dbReference type="CDD" id="cd00637">
    <property type="entry name" value="7tm_classA_rhodopsin-like"/>
    <property type="match status" value="1"/>
</dbReference>
<dbReference type="Gene3D" id="1.20.1070.10">
    <property type="entry name" value="Rhodopsin 7-helix transmembrane proteins"/>
    <property type="match status" value="1"/>
</dbReference>
<evidence type="ECO:0000313" key="12">
    <source>
        <dbReference type="RefSeq" id="XP_022332846.1"/>
    </source>
</evidence>
<comment type="subcellular location">
    <subcellularLocation>
        <location evidence="1">Membrane</location>
        <topology evidence="1">Multi-pass membrane protein</topology>
    </subcellularLocation>
</comment>
<feature type="transmembrane region" description="Helical" evidence="8">
    <location>
        <begin position="183"/>
        <end position="202"/>
    </location>
</feature>
<name>A0A8B8E0T5_CRAVI</name>
<dbReference type="RefSeq" id="XP_022332846.1">
    <property type="nucleotide sequence ID" value="XM_022477138.1"/>
</dbReference>
<evidence type="ECO:0000256" key="2">
    <source>
        <dbReference type="ARBA" id="ARBA00022692"/>
    </source>
</evidence>
<evidence type="ECO:0000256" key="7">
    <source>
        <dbReference type="ARBA" id="ARBA00023224"/>
    </source>
</evidence>
<keyword evidence="6" id="KW-0675">Receptor</keyword>
<keyword evidence="10" id="KW-1185">Reference proteome</keyword>
<evidence type="ECO:0000256" key="1">
    <source>
        <dbReference type="ARBA" id="ARBA00004141"/>
    </source>
</evidence>
<sequence>MESEINVGNDEEKRDIVVIIRCVVVVIVGVICVIGNLLVIRTLIFFKYPKIPMYVAIGGLATADMVSAIFGVPYFVIIETKNGKLLTADWCKTVSYVTDVSMYVAVCHLVGLSVLRCILLNDRMHMRSYVRHAVIGSLVIWAVILLMNIPAINDSSKDMGVCIEVDSDLKAGTERNMWLRLTFSYGLPILVIGVVYILTHYFSKKFFAESYSRRERRLSRMVTLLILIWAVFKLPHEITGMIAFYKFRRAEELMLEYLQNPTDSDIPQDELKSHMDLIKIDKIMECISVIDLAARPIIYNKFSHYFSRSFTEVINCTSCQNNQTPKRGYRKQRSADSNCTNVTDVCHIEAPLNASSLEKFTGSEDEQINNNRICKDVAHPEPDIVDEDTIIVLSRDDTGQQLPSSVI</sequence>
<reference evidence="11 12" key="1">
    <citation type="submission" date="2025-04" db="UniProtKB">
        <authorList>
            <consortium name="RefSeq"/>
        </authorList>
    </citation>
    <scope>IDENTIFICATION</scope>
    <source>
        <tissue evidence="11 12">Whole sample</tissue>
    </source>
</reference>
<dbReference type="Pfam" id="PF00001">
    <property type="entry name" value="7tm_1"/>
    <property type="match status" value="1"/>
</dbReference>
<dbReference type="InterPro" id="IPR000276">
    <property type="entry name" value="GPCR_Rhodpsn"/>
</dbReference>
<feature type="transmembrane region" description="Helical" evidence="8">
    <location>
        <begin position="16"/>
        <end position="39"/>
    </location>
</feature>
<dbReference type="InterPro" id="IPR017452">
    <property type="entry name" value="GPCR_Rhodpsn_7TM"/>
</dbReference>
<feature type="transmembrane region" description="Helical" evidence="8">
    <location>
        <begin position="100"/>
        <end position="121"/>
    </location>
</feature>
<dbReference type="AlphaFoldDB" id="A0A8B8E0T5"/>
<evidence type="ECO:0000256" key="3">
    <source>
        <dbReference type="ARBA" id="ARBA00022989"/>
    </source>
</evidence>
<feature type="transmembrane region" description="Helical" evidence="8">
    <location>
        <begin position="133"/>
        <end position="152"/>
    </location>
</feature>
<keyword evidence="5 8" id="KW-0472">Membrane</keyword>
<dbReference type="PRINTS" id="PR00237">
    <property type="entry name" value="GPCRRHODOPSN"/>
</dbReference>
<feature type="domain" description="G-protein coupled receptors family 1 profile" evidence="9">
    <location>
        <begin position="35"/>
        <end position="299"/>
    </location>
</feature>
<evidence type="ECO:0000313" key="10">
    <source>
        <dbReference type="Proteomes" id="UP000694844"/>
    </source>
</evidence>
<dbReference type="GO" id="GO:0004930">
    <property type="term" value="F:G protein-coupled receptor activity"/>
    <property type="evidence" value="ECO:0007669"/>
    <property type="project" value="UniProtKB-KW"/>
</dbReference>
<keyword evidence="3 8" id="KW-1133">Transmembrane helix</keyword>
<evidence type="ECO:0000256" key="4">
    <source>
        <dbReference type="ARBA" id="ARBA00023040"/>
    </source>
</evidence>
<dbReference type="PANTHER" id="PTHR45695">
    <property type="entry name" value="LEUCOKININ RECEPTOR-RELATED"/>
    <property type="match status" value="1"/>
</dbReference>
<keyword evidence="4" id="KW-0297">G-protein coupled receptor</keyword>